<organism evidence="1 2">
    <name type="scientific">Pistacia integerrima</name>
    <dbReference type="NCBI Taxonomy" id="434235"/>
    <lineage>
        <taxon>Eukaryota</taxon>
        <taxon>Viridiplantae</taxon>
        <taxon>Streptophyta</taxon>
        <taxon>Embryophyta</taxon>
        <taxon>Tracheophyta</taxon>
        <taxon>Spermatophyta</taxon>
        <taxon>Magnoliopsida</taxon>
        <taxon>eudicotyledons</taxon>
        <taxon>Gunneridae</taxon>
        <taxon>Pentapetalae</taxon>
        <taxon>rosids</taxon>
        <taxon>malvids</taxon>
        <taxon>Sapindales</taxon>
        <taxon>Anacardiaceae</taxon>
        <taxon>Pistacia</taxon>
    </lineage>
</organism>
<name>A0ACC0X920_9ROSI</name>
<dbReference type="EMBL" id="CM047749">
    <property type="protein sequence ID" value="KAJ0011293.1"/>
    <property type="molecule type" value="Genomic_DNA"/>
</dbReference>
<accession>A0ACC0X920</accession>
<sequence length="110" mass="12497">MKGSLCLVNPGSDTDGTELDIWVLKDSVQSIWIKQHTISLLAMVDRPTSLESFYWDTFTPCLVLESCSNRSTYILFNSLSELYWYTIDNQKEKKIDFGYSSVIVAASVLD</sequence>
<evidence type="ECO:0000313" key="1">
    <source>
        <dbReference type="EMBL" id="KAJ0011293.1"/>
    </source>
</evidence>
<reference evidence="2" key="1">
    <citation type="journal article" date="2023" name="G3 (Bethesda)">
        <title>Genome assembly and association tests identify interacting loci associated with vigor, precocity, and sex in interspecific pistachio rootstocks.</title>
        <authorList>
            <person name="Palmer W."/>
            <person name="Jacygrad E."/>
            <person name="Sagayaradj S."/>
            <person name="Cavanaugh K."/>
            <person name="Han R."/>
            <person name="Bertier L."/>
            <person name="Beede B."/>
            <person name="Kafkas S."/>
            <person name="Golino D."/>
            <person name="Preece J."/>
            <person name="Michelmore R."/>
        </authorList>
    </citation>
    <scope>NUCLEOTIDE SEQUENCE [LARGE SCALE GENOMIC DNA]</scope>
</reference>
<proteinExistence type="predicted"/>
<dbReference type="Proteomes" id="UP001163603">
    <property type="component" value="Chromosome 14"/>
</dbReference>
<evidence type="ECO:0000313" key="2">
    <source>
        <dbReference type="Proteomes" id="UP001163603"/>
    </source>
</evidence>
<comment type="caution">
    <text evidence="1">The sequence shown here is derived from an EMBL/GenBank/DDBJ whole genome shotgun (WGS) entry which is preliminary data.</text>
</comment>
<protein>
    <submittedName>
        <fullName evidence="1">Uncharacterized protein</fullName>
    </submittedName>
</protein>
<keyword evidence="2" id="KW-1185">Reference proteome</keyword>
<gene>
    <name evidence="1" type="ORF">Pint_34035</name>
</gene>